<evidence type="ECO:0000256" key="6">
    <source>
        <dbReference type="ARBA" id="ARBA00023239"/>
    </source>
</evidence>
<dbReference type="InterPro" id="IPR002912">
    <property type="entry name" value="ACT_dom"/>
</dbReference>
<dbReference type="Gene3D" id="3.30.70.260">
    <property type="match status" value="1"/>
</dbReference>
<dbReference type="PROSITE" id="PS51171">
    <property type="entry name" value="PREPHENATE_DEHYDR_3"/>
    <property type="match status" value="1"/>
</dbReference>
<feature type="domain" description="ACT" evidence="9">
    <location>
        <begin position="187"/>
        <end position="264"/>
    </location>
</feature>
<dbReference type="EC" id="4.2.1.51" evidence="2"/>
<evidence type="ECO:0000259" key="9">
    <source>
        <dbReference type="PROSITE" id="PS51671"/>
    </source>
</evidence>
<keyword evidence="3" id="KW-0028">Amino-acid biosynthesis</keyword>
<dbReference type="SUPFAM" id="SSF53850">
    <property type="entry name" value="Periplasmic binding protein-like II"/>
    <property type="match status" value="1"/>
</dbReference>
<dbReference type="PANTHER" id="PTHR21022:SF19">
    <property type="entry name" value="PREPHENATE DEHYDRATASE-RELATED"/>
    <property type="match status" value="1"/>
</dbReference>
<dbReference type="FunFam" id="3.30.70.260:FF:000012">
    <property type="entry name" value="Prephenate dehydratase"/>
    <property type="match status" value="1"/>
</dbReference>
<dbReference type="CDD" id="cd13630">
    <property type="entry name" value="PBP2_PDT_1"/>
    <property type="match status" value="1"/>
</dbReference>
<evidence type="ECO:0000256" key="1">
    <source>
        <dbReference type="ARBA" id="ARBA00004741"/>
    </source>
</evidence>
<keyword evidence="11" id="KW-1185">Reference proteome</keyword>
<dbReference type="InterPro" id="IPR018528">
    <property type="entry name" value="Preph_deHydtase_CS"/>
</dbReference>
<dbReference type="GO" id="GO:0009094">
    <property type="term" value="P:L-phenylalanine biosynthetic process"/>
    <property type="evidence" value="ECO:0007669"/>
    <property type="project" value="UniProtKB-KW"/>
</dbReference>
<reference evidence="11" key="1">
    <citation type="submission" date="2017-06" db="EMBL/GenBank/DDBJ databases">
        <authorList>
            <person name="Cremers G."/>
        </authorList>
    </citation>
    <scope>NUCLEOTIDE SEQUENCE [LARGE SCALE GENOMIC DNA]</scope>
</reference>
<dbReference type="NCBIfam" id="NF008865">
    <property type="entry name" value="PRK11898.1"/>
    <property type="match status" value="1"/>
</dbReference>
<dbReference type="GO" id="GO:0004664">
    <property type="term" value="F:prephenate dehydratase activity"/>
    <property type="evidence" value="ECO:0007669"/>
    <property type="project" value="UniProtKB-EC"/>
</dbReference>
<dbReference type="Gene3D" id="3.40.190.10">
    <property type="entry name" value="Periplasmic binding protein-like II"/>
    <property type="match status" value="2"/>
</dbReference>
<dbReference type="PANTHER" id="PTHR21022">
    <property type="entry name" value="PREPHENATE DEHYDRATASE P PROTEIN"/>
    <property type="match status" value="1"/>
</dbReference>
<sequence length="267" mass="29486">MIGILGPEGSYSEKAAKQWNGTAELRYCDDIMEAVDALLREEVDYSIVPVENSLEGSITLTLDLLMEHQLKIVGEVIVQINHYLLSKGSGRDIKIIMSHPQGLSQCRKFIKKNFKDAEVRSALSTSLAAKLASESKDIAAIASRESGQRYGLGVLAENIQDINENYTRFIVIGKNTPHPTGNDKTSIIVYLQKNRPGALYEVLGEFAGRGIDLTRIESRPTKKVLGDYLFYIDLRGHIEDKMISGALDRVKSRVAMLKILGSYPAAG</sequence>
<dbReference type="AlphaFoldDB" id="A0A284VMF9"/>
<dbReference type="PROSITE" id="PS00857">
    <property type="entry name" value="PREPHENATE_DEHYDR_1"/>
    <property type="match status" value="1"/>
</dbReference>
<protein>
    <recommendedName>
        <fullName evidence="2">prephenate dehydratase</fullName>
        <ecNumber evidence="2">4.2.1.51</ecNumber>
    </recommendedName>
</protein>
<keyword evidence="5" id="KW-0584">Phenylalanine biosynthesis</keyword>
<dbReference type="SUPFAM" id="SSF55021">
    <property type="entry name" value="ACT-like"/>
    <property type="match status" value="1"/>
</dbReference>
<organism evidence="10 11">
    <name type="scientific">Candidatus Methanoperedens nitratireducens</name>
    <dbReference type="NCBI Taxonomy" id="1392998"/>
    <lineage>
        <taxon>Archaea</taxon>
        <taxon>Methanobacteriati</taxon>
        <taxon>Methanobacteriota</taxon>
        <taxon>Stenosarchaea group</taxon>
        <taxon>Methanomicrobia</taxon>
        <taxon>Methanosarcinales</taxon>
        <taxon>ANME-2 cluster</taxon>
        <taxon>Candidatus Methanoperedentaceae</taxon>
        <taxon>Candidatus Methanoperedens</taxon>
    </lineage>
</organism>
<dbReference type="Proteomes" id="UP000218615">
    <property type="component" value="Unassembled WGS sequence"/>
</dbReference>
<evidence type="ECO:0000256" key="2">
    <source>
        <dbReference type="ARBA" id="ARBA00013147"/>
    </source>
</evidence>
<dbReference type="GO" id="GO:0005737">
    <property type="term" value="C:cytoplasm"/>
    <property type="evidence" value="ECO:0007669"/>
    <property type="project" value="TreeGrafter"/>
</dbReference>
<evidence type="ECO:0000256" key="3">
    <source>
        <dbReference type="ARBA" id="ARBA00022605"/>
    </source>
</evidence>
<keyword evidence="4" id="KW-0057">Aromatic amino acid biosynthesis</keyword>
<evidence type="ECO:0000259" key="8">
    <source>
        <dbReference type="PROSITE" id="PS51171"/>
    </source>
</evidence>
<evidence type="ECO:0000313" key="11">
    <source>
        <dbReference type="Proteomes" id="UP000218615"/>
    </source>
</evidence>
<dbReference type="PROSITE" id="PS51671">
    <property type="entry name" value="ACT"/>
    <property type="match status" value="1"/>
</dbReference>
<dbReference type="PROSITE" id="PS00858">
    <property type="entry name" value="PREPHENATE_DEHYDR_2"/>
    <property type="match status" value="1"/>
</dbReference>
<evidence type="ECO:0000256" key="7">
    <source>
        <dbReference type="ARBA" id="ARBA00047848"/>
    </source>
</evidence>
<accession>A0A284VMF9</accession>
<comment type="catalytic activity">
    <reaction evidence="7">
        <text>prephenate + H(+) = 3-phenylpyruvate + CO2 + H2O</text>
        <dbReference type="Rhea" id="RHEA:21648"/>
        <dbReference type="ChEBI" id="CHEBI:15377"/>
        <dbReference type="ChEBI" id="CHEBI:15378"/>
        <dbReference type="ChEBI" id="CHEBI:16526"/>
        <dbReference type="ChEBI" id="CHEBI:18005"/>
        <dbReference type="ChEBI" id="CHEBI:29934"/>
        <dbReference type="EC" id="4.2.1.51"/>
    </reaction>
</comment>
<name>A0A284VMF9_9EURY</name>
<dbReference type="Pfam" id="PF01842">
    <property type="entry name" value="ACT"/>
    <property type="match status" value="1"/>
</dbReference>
<dbReference type="Pfam" id="PF00800">
    <property type="entry name" value="PDT"/>
    <property type="match status" value="1"/>
</dbReference>
<evidence type="ECO:0000256" key="4">
    <source>
        <dbReference type="ARBA" id="ARBA00023141"/>
    </source>
</evidence>
<evidence type="ECO:0000256" key="5">
    <source>
        <dbReference type="ARBA" id="ARBA00023222"/>
    </source>
</evidence>
<dbReference type="CDD" id="cd04905">
    <property type="entry name" value="ACT_CM-PDT"/>
    <property type="match status" value="1"/>
</dbReference>
<dbReference type="EMBL" id="FZMP01000091">
    <property type="protein sequence ID" value="SNQ60432.1"/>
    <property type="molecule type" value="Genomic_DNA"/>
</dbReference>
<comment type="pathway">
    <text evidence="1">Amino-acid biosynthesis; L-phenylalanine biosynthesis; phenylpyruvate from prephenate: step 1/1.</text>
</comment>
<proteinExistence type="predicted"/>
<dbReference type="STRING" id="1392998.ANME2D_02211"/>
<gene>
    <name evidence="10" type="ORF">MNV_1800016</name>
</gene>
<dbReference type="InterPro" id="IPR001086">
    <property type="entry name" value="Preph_deHydtase"/>
</dbReference>
<evidence type="ECO:0000313" key="10">
    <source>
        <dbReference type="EMBL" id="SNQ60432.1"/>
    </source>
</evidence>
<feature type="domain" description="Prephenate dehydratase" evidence="8">
    <location>
        <begin position="1"/>
        <end position="174"/>
    </location>
</feature>
<dbReference type="InterPro" id="IPR045865">
    <property type="entry name" value="ACT-like_dom_sf"/>
</dbReference>
<keyword evidence="6" id="KW-0456">Lyase</keyword>